<organism evidence="2 3">
    <name type="scientific">Corynebacterium suranareeae</name>
    <dbReference type="NCBI Taxonomy" id="2506452"/>
    <lineage>
        <taxon>Bacteria</taxon>
        <taxon>Bacillati</taxon>
        <taxon>Actinomycetota</taxon>
        <taxon>Actinomycetes</taxon>
        <taxon>Mycobacteriales</taxon>
        <taxon>Corynebacteriaceae</taxon>
        <taxon>Corynebacterium</taxon>
    </lineage>
</organism>
<dbReference type="InterPro" id="IPR011251">
    <property type="entry name" value="Luciferase-like_dom"/>
</dbReference>
<dbReference type="InterPro" id="IPR050766">
    <property type="entry name" value="Bact_Lucif_Oxidored"/>
</dbReference>
<dbReference type="Gene3D" id="3.20.20.30">
    <property type="entry name" value="Luciferase-like domain"/>
    <property type="match status" value="1"/>
</dbReference>
<accession>A0A160PQ42</accession>
<evidence type="ECO:0000259" key="1">
    <source>
        <dbReference type="Pfam" id="PF00296"/>
    </source>
</evidence>
<keyword evidence="3" id="KW-1185">Reference proteome</keyword>
<name>A0A160PQ42_9CORY</name>
<dbReference type="Pfam" id="PF00296">
    <property type="entry name" value="Bac_luciferase"/>
    <property type="match status" value="1"/>
</dbReference>
<sequence length="345" mass="37884">MTTIDRAGIISPGSFSAEDPHSGLDQTLELFNYAEELGFQTAGIRQRHLERGSSSALTFLAAATQRTNRITLETNVVPLGYEVPFRLAEDFSTVAALSNGRLAVGISTSAPHNELLSSLNRTDASESTDAYELIERFLEALRGQELSEEILPTPYGALHKPSLHPHLPELIDNVWLGAGSDRSAVWAAQHGLAISLGNLTNAVGDKGFEESQRARIDQYLDNFNGKNGPRVAVERVILPLDSATSEQVAHYRAFAESRLERTRAPQGERRTVIQPDLIGSAEEIIDLLANDPSFDGHTELRVSLPYAFDQQEYRQIIGDIAELVLPKLAWNPSKNPSKTVEYARG</sequence>
<dbReference type="GO" id="GO:0016705">
    <property type="term" value="F:oxidoreductase activity, acting on paired donors, with incorporation or reduction of molecular oxygen"/>
    <property type="evidence" value="ECO:0007669"/>
    <property type="project" value="InterPro"/>
</dbReference>
<gene>
    <name evidence="2" type="ORF">N24_0058</name>
</gene>
<proteinExistence type="predicted"/>
<evidence type="ECO:0000313" key="3">
    <source>
        <dbReference type="Proteomes" id="UP000218244"/>
    </source>
</evidence>
<dbReference type="PANTHER" id="PTHR30137:SF15">
    <property type="entry name" value="BLL6902 PROTEIN"/>
    <property type="match status" value="1"/>
</dbReference>
<dbReference type="InterPro" id="IPR036661">
    <property type="entry name" value="Luciferase-like_sf"/>
</dbReference>
<feature type="domain" description="Luciferase-like" evidence="1">
    <location>
        <begin position="8"/>
        <end position="198"/>
    </location>
</feature>
<dbReference type="GO" id="GO:0005829">
    <property type="term" value="C:cytosol"/>
    <property type="evidence" value="ECO:0007669"/>
    <property type="project" value="TreeGrafter"/>
</dbReference>
<dbReference type="PANTHER" id="PTHR30137">
    <property type="entry name" value="LUCIFERASE-LIKE MONOOXYGENASE"/>
    <property type="match status" value="1"/>
</dbReference>
<dbReference type="AlphaFoldDB" id="A0A160PQ42"/>
<dbReference type="SUPFAM" id="SSF51679">
    <property type="entry name" value="Bacterial luciferase-like"/>
    <property type="match status" value="1"/>
</dbReference>
<dbReference type="RefSeq" id="WP_096453334.1">
    <property type="nucleotide sequence ID" value="NZ_AP017369.1"/>
</dbReference>
<evidence type="ECO:0000313" key="2">
    <source>
        <dbReference type="EMBL" id="BAU94320.1"/>
    </source>
</evidence>
<reference evidence="2 3" key="1">
    <citation type="submission" date="2016-02" db="EMBL/GenBank/DDBJ databases">
        <title>Corynebacterium glutamicum N24 whole genome sequencing project.</title>
        <authorList>
            <person name="Matsutani M."/>
            <person name="Nangtapong N."/>
            <person name="Yakushi T."/>
            <person name="Matsushita K."/>
        </authorList>
    </citation>
    <scope>NUCLEOTIDE SEQUENCE [LARGE SCALE GENOMIC DNA]</scope>
    <source>
        <strain evidence="2 3">N24</strain>
    </source>
</reference>
<protein>
    <submittedName>
        <fullName evidence="2">Oxidoreductase</fullName>
    </submittedName>
</protein>
<dbReference type="EMBL" id="AP017369">
    <property type="protein sequence ID" value="BAU94320.1"/>
    <property type="molecule type" value="Genomic_DNA"/>
</dbReference>
<dbReference type="KEGG" id="csur:N24_0058"/>
<dbReference type="Proteomes" id="UP000218244">
    <property type="component" value="Chromosome"/>
</dbReference>